<sequence>MADKETTTLTENGSSDFSFSPTRNATTSDDKNNVIGRRGLPMIQIQKKAMEVSEICHDDSTTPVKAQTIDELHSLQKKRSTPNTPIRTPTTQTAGPFANIVIISEEDRQRQQLQSISESLASLTRETGPKVVKGDPAASKLAGSPHQQH</sequence>
<protein>
    <submittedName>
        <fullName evidence="2">Phosphoenolpyruvate carboxykinase</fullName>
    </submittedName>
</protein>
<evidence type="ECO:0000256" key="1">
    <source>
        <dbReference type="SAM" id="MobiDB-lite"/>
    </source>
</evidence>
<name>A0A392MB93_9FABA</name>
<feature type="non-terminal residue" evidence="2">
    <location>
        <position position="149"/>
    </location>
</feature>
<feature type="region of interest" description="Disordered" evidence="1">
    <location>
        <begin position="108"/>
        <end position="149"/>
    </location>
</feature>
<accession>A0A392MB93</accession>
<reference evidence="2 3" key="1">
    <citation type="journal article" date="2018" name="Front. Plant Sci.">
        <title>Red Clover (Trifolium pratense) and Zigzag Clover (T. medium) - A Picture of Genomic Similarities and Differences.</title>
        <authorList>
            <person name="Dluhosova J."/>
            <person name="Istvanek J."/>
            <person name="Nedelnik J."/>
            <person name="Repkova J."/>
        </authorList>
    </citation>
    <scope>NUCLEOTIDE SEQUENCE [LARGE SCALE GENOMIC DNA]</scope>
    <source>
        <strain evidence="3">cv. 10/8</strain>
        <tissue evidence="2">Leaf</tissue>
    </source>
</reference>
<feature type="compositionally biased region" description="Polar residues" evidence="1">
    <location>
        <begin position="81"/>
        <end position="93"/>
    </location>
</feature>
<feature type="compositionally biased region" description="Polar residues" evidence="1">
    <location>
        <begin position="7"/>
        <end position="27"/>
    </location>
</feature>
<keyword evidence="3" id="KW-1185">Reference proteome</keyword>
<gene>
    <name evidence="2" type="ORF">A2U01_0005608</name>
</gene>
<keyword evidence="2" id="KW-0808">Transferase</keyword>
<dbReference type="GO" id="GO:0016301">
    <property type="term" value="F:kinase activity"/>
    <property type="evidence" value="ECO:0007669"/>
    <property type="project" value="UniProtKB-KW"/>
</dbReference>
<evidence type="ECO:0000313" key="2">
    <source>
        <dbReference type="EMBL" id="MCH84772.1"/>
    </source>
</evidence>
<comment type="caution">
    <text evidence="2">The sequence shown here is derived from an EMBL/GenBank/DDBJ whole genome shotgun (WGS) entry which is preliminary data.</text>
</comment>
<proteinExistence type="predicted"/>
<dbReference type="EMBL" id="LXQA010007352">
    <property type="protein sequence ID" value="MCH84772.1"/>
    <property type="molecule type" value="Genomic_DNA"/>
</dbReference>
<keyword evidence="2" id="KW-0670">Pyruvate</keyword>
<feature type="region of interest" description="Disordered" evidence="1">
    <location>
        <begin position="74"/>
        <end position="93"/>
    </location>
</feature>
<evidence type="ECO:0000313" key="3">
    <source>
        <dbReference type="Proteomes" id="UP000265520"/>
    </source>
</evidence>
<feature type="compositionally biased region" description="Polar residues" evidence="1">
    <location>
        <begin position="111"/>
        <end position="125"/>
    </location>
</feature>
<dbReference type="Proteomes" id="UP000265520">
    <property type="component" value="Unassembled WGS sequence"/>
</dbReference>
<organism evidence="2 3">
    <name type="scientific">Trifolium medium</name>
    <dbReference type="NCBI Taxonomy" id="97028"/>
    <lineage>
        <taxon>Eukaryota</taxon>
        <taxon>Viridiplantae</taxon>
        <taxon>Streptophyta</taxon>
        <taxon>Embryophyta</taxon>
        <taxon>Tracheophyta</taxon>
        <taxon>Spermatophyta</taxon>
        <taxon>Magnoliopsida</taxon>
        <taxon>eudicotyledons</taxon>
        <taxon>Gunneridae</taxon>
        <taxon>Pentapetalae</taxon>
        <taxon>rosids</taxon>
        <taxon>fabids</taxon>
        <taxon>Fabales</taxon>
        <taxon>Fabaceae</taxon>
        <taxon>Papilionoideae</taxon>
        <taxon>50 kb inversion clade</taxon>
        <taxon>NPAAA clade</taxon>
        <taxon>Hologalegina</taxon>
        <taxon>IRL clade</taxon>
        <taxon>Trifolieae</taxon>
        <taxon>Trifolium</taxon>
    </lineage>
</organism>
<feature type="region of interest" description="Disordered" evidence="1">
    <location>
        <begin position="1"/>
        <end position="37"/>
    </location>
</feature>
<dbReference type="AlphaFoldDB" id="A0A392MB93"/>
<keyword evidence="2" id="KW-0418">Kinase</keyword>